<keyword evidence="2 5" id="KW-0489">Methyltransferase</keyword>
<dbReference type="InterPro" id="IPR041698">
    <property type="entry name" value="Methyltransf_25"/>
</dbReference>
<evidence type="ECO:0000259" key="6">
    <source>
        <dbReference type="Pfam" id="PF13649"/>
    </source>
</evidence>
<evidence type="ECO:0000256" key="1">
    <source>
        <dbReference type="ARBA" id="ARBA00022490"/>
    </source>
</evidence>
<protein>
    <recommendedName>
        <fullName evidence="5">Trans-aconitate 2-methyltransferase</fullName>
        <ecNumber evidence="5">2.1.1.144</ecNumber>
    </recommendedName>
</protein>
<dbReference type="RefSeq" id="WP_091194816.1">
    <property type="nucleotide sequence ID" value="NZ_FOVE01000012.1"/>
</dbReference>
<dbReference type="EC" id="2.1.1.144" evidence="5"/>
<evidence type="ECO:0000256" key="3">
    <source>
        <dbReference type="ARBA" id="ARBA00022679"/>
    </source>
</evidence>
<name>A0A1I5A4C1_9NEIS</name>
<dbReference type="GO" id="GO:0005737">
    <property type="term" value="C:cytoplasm"/>
    <property type="evidence" value="ECO:0007669"/>
    <property type="project" value="UniProtKB-SubCell"/>
</dbReference>
<organism evidence="7 8">
    <name type="scientific">Formivibrio citricus</name>
    <dbReference type="NCBI Taxonomy" id="83765"/>
    <lineage>
        <taxon>Bacteria</taxon>
        <taxon>Pseudomonadati</taxon>
        <taxon>Pseudomonadota</taxon>
        <taxon>Betaproteobacteria</taxon>
        <taxon>Neisseriales</taxon>
        <taxon>Chitinibacteraceae</taxon>
        <taxon>Formivibrio</taxon>
    </lineage>
</organism>
<dbReference type="AlphaFoldDB" id="A0A1I5A4C1"/>
<accession>A0A1I5A4C1</accession>
<evidence type="ECO:0000256" key="4">
    <source>
        <dbReference type="ARBA" id="ARBA00022691"/>
    </source>
</evidence>
<comment type="subcellular location">
    <subcellularLocation>
        <location evidence="5">Cytoplasm</location>
    </subcellularLocation>
</comment>
<dbReference type="InterPro" id="IPR029063">
    <property type="entry name" value="SAM-dependent_MTases_sf"/>
</dbReference>
<sequence length="269" mass="29470">MSWDPAQYLKFGNQRLRPALDLLAQIPLESPATVVDLGCGAGNVTCFIAERWPQAHVIGVDNSAAMLAKAHATLPQADWVESGIADWQPEQPVDLIYSNAALHWLPGHETLFSRLMGFLKPGGVLAVQMPRNFAAPSHTSIDAALDALELPAAVRAGIDANKLNSPVAEPEQYYDWIKPLAASVDMWETLYSHVLNGENAVAEWVKGTALIPVLNGLLAAEDAGQIAPGMRERFWVDYCARTNAAYPRRPDGTTLFPFRRLFFIAIRQA</sequence>
<dbReference type="InterPro" id="IPR023506">
    <property type="entry name" value="Trans-aconitate_MeTrfase"/>
</dbReference>
<dbReference type="STRING" id="83765.SAMN05660284_01796"/>
<dbReference type="PANTHER" id="PTHR43861">
    <property type="entry name" value="TRANS-ACONITATE 2-METHYLTRANSFERASE-RELATED"/>
    <property type="match status" value="1"/>
</dbReference>
<evidence type="ECO:0000313" key="8">
    <source>
        <dbReference type="Proteomes" id="UP000242869"/>
    </source>
</evidence>
<dbReference type="PANTHER" id="PTHR43861:SF1">
    <property type="entry name" value="TRANS-ACONITATE 2-METHYLTRANSFERASE"/>
    <property type="match status" value="1"/>
</dbReference>
<dbReference type="Pfam" id="PF13649">
    <property type="entry name" value="Methyltransf_25"/>
    <property type="match status" value="1"/>
</dbReference>
<dbReference type="Proteomes" id="UP000242869">
    <property type="component" value="Unassembled WGS sequence"/>
</dbReference>
<comment type="similarity">
    <text evidence="5">Belongs to the methyltransferase superfamily. Tam family.</text>
</comment>
<keyword evidence="8" id="KW-1185">Reference proteome</keyword>
<feature type="domain" description="Methyltransferase" evidence="6">
    <location>
        <begin position="34"/>
        <end position="123"/>
    </location>
</feature>
<dbReference type="GO" id="GO:0032259">
    <property type="term" value="P:methylation"/>
    <property type="evidence" value="ECO:0007669"/>
    <property type="project" value="UniProtKB-KW"/>
</dbReference>
<dbReference type="SUPFAM" id="SSF53335">
    <property type="entry name" value="S-adenosyl-L-methionine-dependent methyltransferases"/>
    <property type="match status" value="1"/>
</dbReference>
<evidence type="ECO:0000256" key="5">
    <source>
        <dbReference type="HAMAP-Rule" id="MF_00560"/>
    </source>
</evidence>
<evidence type="ECO:0000313" key="7">
    <source>
        <dbReference type="EMBL" id="SFN57180.1"/>
    </source>
</evidence>
<comment type="catalytic activity">
    <reaction evidence="5">
        <text>trans-aconitate + S-adenosyl-L-methionine = (E)-3-(methoxycarbonyl)pent-2-enedioate + S-adenosyl-L-homocysteine</text>
        <dbReference type="Rhea" id="RHEA:14969"/>
        <dbReference type="ChEBI" id="CHEBI:15708"/>
        <dbReference type="ChEBI" id="CHEBI:57470"/>
        <dbReference type="ChEBI" id="CHEBI:57856"/>
        <dbReference type="ChEBI" id="CHEBI:59789"/>
        <dbReference type="EC" id="2.1.1.144"/>
    </reaction>
</comment>
<keyword evidence="4 5" id="KW-0949">S-adenosyl-L-methionine</keyword>
<dbReference type="HAMAP" id="MF_00560">
    <property type="entry name" value="Tran_acon_Me_trans"/>
    <property type="match status" value="1"/>
</dbReference>
<proteinExistence type="inferred from homology"/>
<gene>
    <name evidence="5" type="primary">tam</name>
    <name evidence="7" type="ORF">SAMN05660284_01796</name>
</gene>
<dbReference type="InterPro" id="IPR023149">
    <property type="entry name" value="Trans_acon_MeTrfase_C"/>
</dbReference>
<dbReference type="CDD" id="cd02440">
    <property type="entry name" value="AdoMet_MTases"/>
    <property type="match status" value="1"/>
</dbReference>
<dbReference type="EMBL" id="FOVE01000012">
    <property type="protein sequence ID" value="SFN57180.1"/>
    <property type="molecule type" value="Genomic_DNA"/>
</dbReference>
<comment type="function">
    <text evidence="5">Catalyzes the S-adenosylmethionine monomethyl esterification of trans-aconitate.</text>
</comment>
<dbReference type="Gene3D" id="1.10.150.290">
    <property type="entry name" value="S-adenosyl-L-methionine-dependent methyltransferases"/>
    <property type="match status" value="1"/>
</dbReference>
<dbReference type="GO" id="GO:0030798">
    <property type="term" value="F:trans-aconitate 2-methyltransferase activity"/>
    <property type="evidence" value="ECO:0007669"/>
    <property type="project" value="UniProtKB-UniRule"/>
</dbReference>
<keyword evidence="1 5" id="KW-0963">Cytoplasm</keyword>
<evidence type="ECO:0000256" key="2">
    <source>
        <dbReference type="ARBA" id="ARBA00022603"/>
    </source>
</evidence>
<dbReference type="Gene3D" id="3.40.50.150">
    <property type="entry name" value="Vaccinia Virus protein VP39"/>
    <property type="match status" value="1"/>
</dbReference>
<dbReference type="OrthoDB" id="5330018at2"/>
<keyword evidence="3 5" id="KW-0808">Transferase</keyword>
<reference evidence="8" key="1">
    <citation type="submission" date="2016-10" db="EMBL/GenBank/DDBJ databases">
        <authorList>
            <person name="Varghese N."/>
            <person name="Submissions S."/>
        </authorList>
    </citation>
    <scope>NUCLEOTIDE SEQUENCE [LARGE SCALE GENOMIC DNA]</scope>
    <source>
        <strain evidence="8">DSM 6150</strain>
    </source>
</reference>